<gene>
    <name evidence="3" type="ORF">Tci_018052</name>
</gene>
<name>A0A6L2KDX9_TANCI</name>
<feature type="coiled-coil region" evidence="1">
    <location>
        <begin position="176"/>
        <end position="207"/>
    </location>
</feature>
<proteinExistence type="predicted"/>
<accession>A0A6L2KDX9</accession>
<dbReference type="EMBL" id="BKCJ010002075">
    <property type="protein sequence ID" value="GEU46074.1"/>
    <property type="molecule type" value="Genomic_DNA"/>
</dbReference>
<feature type="region of interest" description="Disordered" evidence="2">
    <location>
        <begin position="21"/>
        <end position="52"/>
    </location>
</feature>
<keyword evidence="1" id="KW-0175">Coiled coil</keyword>
<reference evidence="3" key="1">
    <citation type="journal article" date="2019" name="Sci. Rep.">
        <title>Draft genome of Tanacetum cinerariifolium, the natural source of mosquito coil.</title>
        <authorList>
            <person name="Yamashiro T."/>
            <person name="Shiraishi A."/>
            <person name="Satake H."/>
            <person name="Nakayama K."/>
        </authorList>
    </citation>
    <scope>NUCLEOTIDE SEQUENCE</scope>
</reference>
<comment type="caution">
    <text evidence="3">The sequence shown here is derived from an EMBL/GenBank/DDBJ whole genome shotgun (WGS) entry which is preliminary data.</text>
</comment>
<organism evidence="3">
    <name type="scientific">Tanacetum cinerariifolium</name>
    <name type="common">Dalmatian daisy</name>
    <name type="synonym">Chrysanthemum cinerariifolium</name>
    <dbReference type="NCBI Taxonomy" id="118510"/>
    <lineage>
        <taxon>Eukaryota</taxon>
        <taxon>Viridiplantae</taxon>
        <taxon>Streptophyta</taxon>
        <taxon>Embryophyta</taxon>
        <taxon>Tracheophyta</taxon>
        <taxon>Spermatophyta</taxon>
        <taxon>Magnoliopsida</taxon>
        <taxon>eudicotyledons</taxon>
        <taxon>Gunneridae</taxon>
        <taxon>Pentapetalae</taxon>
        <taxon>asterids</taxon>
        <taxon>campanulids</taxon>
        <taxon>Asterales</taxon>
        <taxon>Asteraceae</taxon>
        <taxon>Asteroideae</taxon>
        <taxon>Anthemideae</taxon>
        <taxon>Anthemidinae</taxon>
        <taxon>Tanacetum</taxon>
    </lineage>
</organism>
<protein>
    <submittedName>
        <fullName evidence="3">Uncharacterized protein</fullName>
    </submittedName>
</protein>
<feature type="compositionally biased region" description="Polar residues" evidence="2">
    <location>
        <begin position="23"/>
        <end position="40"/>
    </location>
</feature>
<dbReference type="AlphaFoldDB" id="A0A6L2KDX9"/>
<evidence type="ECO:0000256" key="1">
    <source>
        <dbReference type="SAM" id="Coils"/>
    </source>
</evidence>
<evidence type="ECO:0000256" key="2">
    <source>
        <dbReference type="SAM" id="MobiDB-lite"/>
    </source>
</evidence>
<sequence>MKQTEHYQMYAEVFGIDVPLIQSPPTESTQGTHRSPSAPRSPTLKVDASASTRSTMIRLRLPQRKSTHLTPPGPVLMVDKADELIFQDRLQVSLAEHKSRQEQEARENMALVEKHLASEEIEKMGHYGYLFEHLRAKFMPRKSFVTLVDHLLEAMADSLPTMVDKHIKEQVLVYVAEGLILERQKTKEEMEKMIAKAILQERNQEQANDYDFWTDSYASDDDEIPTKQVLQDIMNEVSLNVDEAKLKKITDEMLRQICTSGDEHQYHIDQKVNLTALTISFPEVKKHEMISIIYEPMHGIIYKNSKKEKRVIRHSEIHKFYDATLNKVLEGLKSYNNDVSKSPNLPCCKVLSPCDVVTFGSEFEVKAWGYELTCLLPAAATVRNSCKQNYEESLYRVSQL</sequence>
<evidence type="ECO:0000313" key="3">
    <source>
        <dbReference type="EMBL" id="GEU46074.1"/>
    </source>
</evidence>